<organism evidence="1">
    <name type="scientific">uncultured Caudovirales phage</name>
    <dbReference type="NCBI Taxonomy" id="2100421"/>
    <lineage>
        <taxon>Viruses</taxon>
        <taxon>Duplodnaviria</taxon>
        <taxon>Heunggongvirae</taxon>
        <taxon>Uroviricota</taxon>
        <taxon>Caudoviricetes</taxon>
        <taxon>Peduoviridae</taxon>
        <taxon>Maltschvirus</taxon>
        <taxon>Maltschvirus maltsch</taxon>
    </lineage>
</organism>
<protein>
    <submittedName>
        <fullName evidence="1">Uncharacterized protein</fullName>
    </submittedName>
</protein>
<reference evidence="1" key="1">
    <citation type="submission" date="2020-04" db="EMBL/GenBank/DDBJ databases">
        <authorList>
            <person name="Chiriac C."/>
            <person name="Salcher M."/>
            <person name="Ghai R."/>
            <person name="Kavagutti S V."/>
        </authorList>
    </citation>
    <scope>NUCLEOTIDE SEQUENCE</scope>
</reference>
<evidence type="ECO:0000313" key="1">
    <source>
        <dbReference type="EMBL" id="CAB4132479.1"/>
    </source>
</evidence>
<proteinExistence type="predicted"/>
<accession>A0A6J5LLB7</accession>
<name>A0A6J5LLB7_9CAUD</name>
<gene>
    <name evidence="1" type="ORF">UFOVP256_40</name>
</gene>
<sequence length="57" mass="6499">MTAEDIIREVQENASEWLEMAEDPAALVAGILANKIIKLKDHIHYLEKRLDHVSSSR</sequence>
<dbReference type="EMBL" id="LR796263">
    <property type="protein sequence ID" value="CAB4132479.1"/>
    <property type="molecule type" value="Genomic_DNA"/>
</dbReference>